<keyword evidence="11" id="KW-1185">Reference proteome</keyword>
<feature type="domain" description="SnoaL-like" evidence="9">
    <location>
        <begin position="220"/>
        <end position="277"/>
    </location>
</feature>
<dbReference type="NCBIfam" id="NF006089">
    <property type="entry name" value="PRK08241.1"/>
    <property type="match status" value="1"/>
</dbReference>
<dbReference type="Gene3D" id="1.10.10.10">
    <property type="entry name" value="Winged helix-like DNA-binding domain superfamily/Winged helix DNA-binding domain"/>
    <property type="match status" value="1"/>
</dbReference>
<dbReference type="RefSeq" id="WP_380831511.1">
    <property type="nucleotide sequence ID" value="NZ_JBHTCG010000042.1"/>
</dbReference>
<dbReference type="InterPro" id="IPR036388">
    <property type="entry name" value="WH-like_DNA-bd_sf"/>
</dbReference>
<evidence type="ECO:0000256" key="6">
    <source>
        <dbReference type="SAM" id="MobiDB-lite"/>
    </source>
</evidence>
<reference evidence="11" key="1">
    <citation type="journal article" date="2019" name="Int. J. Syst. Evol. Microbiol.">
        <title>The Global Catalogue of Microorganisms (GCM) 10K type strain sequencing project: providing services to taxonomists for standard genome sequencing and annotation.</title>
        <authorList>
            <consortium name="The Broad Institute Genomics Platform"/>
            <consortium name="The Broad Institute Genome Sequencing Center for Infectious Disease"/>
            <person name="Wu L."/>
            <person name="Ma J."/>
        </authorList>
    </citation>
    <scope>NUCLEOTIDE SEQUENCE [LARGE SCALE GENOMIC DNA]</scope>
    <source>
        <strain evidence="11">CECT 7649</strain>
    </source>
</reference>
<evidence type="ECO:0000256" key="2">
    <source>
        <dbReference type="ARBA" id="ARBA00011344"/>
    </source>
</evidence>
<evidence type="ECO:0000259" key="7">
    <source>
        <dbReference type="Pfam" id="PF04542"/>
    </source>
</evidence>
<evidence type="ECO:0000256" key="5">
    <source>
        <dbReference type="ARBA" id="ARBA00023163"/>
    </source>
</evidence>
<dbReference type="InterPro" id="IPR014305">
    <property type="entry name" value="RNA_pol_sigma-G_actinobac"/>
</dbReference>
<dbReference type="CDD" id="cd06171">
    <property type="entry name" value="Sigma70_r4"/>
    <property type="match status" value="1"/>
</dbReference>
<dbReference type="SUPFAM" id="SSF88946">
    <property type="entry name" value="Sigma2 domain of RNA polymerase sigma factors"/>
    <property type="match status" value="1"/>
</dbReference>
<evidence type="ECO:0000259" key="9">
    <source>
        <dbReference type="Pfam" id="PF12680"/>
    </source>
</evidence>
<dbReference type="InterPro" id="IPR039425">
    <property type="entry name" value="RNA_pol_sigma-70-like"/>
</dbReference>
<keyword evidence="4" id="KW-0731">Sigma factor</keyword>
<dbReference type="Pfam" id="PF12680">
    <property type="entry name" value="SnoaL_2"/>
    <property type="match status" value="1"/>
</dbReference>
<dbReference type="InterPro" id="IPR013324">
    <property type="entry name" value="RNA_pol_sigma_r3/r4-like"/>
</dbReference>
<dbReference type="Pfam" id="PF04542">
    <property type="entry name" value="Sigma70_r2"/>
    <property type="match status" value="1"/>
</dbReference>
<organism evidence="10 11">
    <name type="scientific">Sphaerisporangium rhizosphaerae</name>
    <dbReference type="NCBI Taxonomy" id="2269375"/>
    <lineage>
        <taxon>Bacteria</taxon>
        <taxon>Bacillati</taxon>
        <taxon>Actinomycetota</taxon>
        <taxon>Actinomycetes</taxon>
        <taxon>Streptosporangiales</taxon>
        <taxon>Streptosporangiaceae</taxon>
        <taxon>Sphaerisporangium</taxon>
    </lineage>
</organism>
<dbReference type="InterPro" id="IPR037401">
    <property type="entry name" value="SnoaL-like"/>
</dbReference>
<keyword evidence="5" id="KW-0804">Transcription</keyword>
<gene>
    <name evidence="10" type="ORF">ACFQSB_36200</name>
</gene>
<evidence type="ECO:0000256" key="1">
    <source>
        <dbReference type="ARBA" id="ARBA00010641"/>
    </source>
</evidence>
<comment type="subunit">
    <text evidence="2">Interacts transiently with the RNA polymerase catalytic core formed by RpoA, RpoB, RpoC and RpoZ (2 alpha, 1 beta, 1 beta' and 1 omega subunit) to form the RNA polymerase holoenzyme that can initiate transcription.</text>
</comment>
<evidence type="ECO:0000259" key="8">
    <source>
        <dbReference type="Pfam" id="PF08281"/>
    </source>
</evidence>
<comment type="similarity">
    <text evidence="1">Belongs to the sigma-70 factor family. ECF subfamily.</text>
</comment>
<feature type="domain" description="RNA polymerase sigma factor 70 region 4 type 2" evidence="8">
    <location>
        <begin position="147"/>
        <end position="197"/>
    </location>
</feature>
<dbReference type="InterPro" id="IPR014284">
    <property type="entry name" value="RNA_pol_sigma-70_dom"/>
</dbReference>
<evidence type="ECO:0000256" key="4">
    <source>
        <dbReference type="ARBA" id="ARBA00023082"/>
    </source>
</evidence>
<feature type="compositionally biased region" description="Basic and acidic residues" evidence="6">
    <location>
        <begin position="102"/>
        <end position="112"/>
    </location>
</feature>
<keyword evidence="3" id="KW-0805">Transcription regulation</keyword>
<dbReference type="Pfam" id="PF08281">
    <property type="entry name" value="Sigma70_r4_2"/>
    <property type="match status" value="1"/>
</dbReference>
<name>A0ABW2PH46_9ACTN</name>
<evidence type="ECO:0000313" key="11">
    <source>
        <dbReference type="Proteomes" id="UP001596496"/>
    </source>
</evidence>
<dbReference type="Gene3D" id="3.10.450.50">
    <property type="match status" value="1"/>
</dbReference>
<dbReference type="PANTHER" id="PTHR43133">
    <property type="entry name" value="RNA POLYMERASE ECF-TYPE SIGMA FACTO"/>
    <property type="match status" value="1"/>
</dbReference>
<evidence type="ECO:0000313" key="10">
    <source>
        <dbReference type="EMBL" id="MFC7387696.1"/>
    </source>
</evidence>
<dbReference type="NCBIfam" id="TIGR02937">
    <property type="entry name" value="sigma70-ECF"/>
    <property type="match status" value="1"/>
</dbReference>
<dbReference type="EMBL" id="JBHTCG010000042">
    <property type="protein sequence ID" value="MFC7387696.1"/>
    <property type="molecule type" value="Genomic_DNA"/>
</dbReference>
<dbReference type="InterPro" id="IPR007627">
    <property type="entry name" value="RNA_pol_sigma70_r2"/>
</dbReference>
<feature type="domain" description="RNA polymerase sigma-70 region 2" evidence="7">
    <location>
        <begin position="25"/>
        <end position="90"/>
    </location>
</feature>
<dbReference type="SUPFAM" id="SSF54427">
    <property type="entry name" value="NTF2-like"/>
    <property type="match status" value="1"/>
</dbReference>
<feature type="region of interest" description="Disordered" evidence="6">
    <location>
        <begin position="87"/>
        <end position="114"/>
    </location>
</feature>
<evidence type="ECO:0000256" key="3">
    <source>
        <dbReference type="ARBA" id="ARBA00023015"/>
    </source>
</evidence>
<dbReference type="SUPFAM" id="SSF88659">
    <property type="entry name" value="Sigma3 and sigma4 domains of RNA polymerase sigma factors"/>
    <property type="match status" value="1"/>
</dbReference>
<proteinExistence type="inferred from homology"/>
<dbReference type="InterPro" id="IPR032710">
    <property type="entry name" value="NTF2-like_dom_sf"/>
</dbReference>
<comment type="caution">
    <text evidence="10">The sequence shown here is derived from an EMBL/GenBank/DDBJ whole genome shotgun (WGS) entry which is preliminary data.</text>
</comment>
<dbReference type="Gene3D" id="1.10.1740.10">
    <property type="match status" value="1"/>
</dbReference>
<dbReference type="Proteomes" id="UP001596496">
    <property type="component" value="Unassembled WGS sequence"/>
</dbReference>
<protein>
    <submittedName>
        <fullName evidence="10">Sigma-70 family RNA polymerase sigma factor</fullName>
    </submittedName>
</protein>
<dbReference type="InterPro" id="IPR013249">
    <property type="entry name" value="RNA_pol_sigma70_r4_t2"/>
</dbReference>
<dbReference type="InterPro" id="IPR013325">
    <property type="entry name" value="RNA_pol_sigma_r2"/>
</dbReference>
<accession>A0ABW2PH46</accession>
<dbReference type="PANTHER" id="PTHR43133:SF65">
    <property type="entry name" value="ECF RNA POLYMERASE SIGMA FACTOR SIGG"/>
    <property type="match status" value="1"/>
</dbReference>
<sequence length="333" mass="35891">MTRTARLPADPASGASDDGFARLSEPFRRELLAYCYRMLGSVHDAEDALQDTYLQAWRGYAGFEGRSSMRTWLYRIATRTCLKALEGNGRRPLPSGLGGPSHDPDASPRSRLPEVPWLQPAPGALFGTASDDPAVIVEARQTMRLGFIAALQYLPGRQRAVLILRDVLAWRAGEVADLLGTTTAAVNSALQRARAQLSQIAPTAEGLTEPDDPAQRGLLDRYATAFENADVDALMAVLADDVVWEMPPIPTWFSGRETVGRFLGARILAGGGYRMVAARVNEQPAFGSYARGDDGVHRPHALQVLTVTAAGVGHVVAFLDADLFPACGLPPEL</sequence>
<dbReference type="NCBIfam" id="TIGR02960">
    <property type="entry name" value="SigX5"/>
    <property type="match status" value="1"/>
</dbReference>